<feature type="region of interest" description="Disordered" evidence="1">
    <location>
        <begin position="111"/>
        <end position="171"/>
    </location>
</feature>
<feature type="region of interest" description="Disordered" evidence="1">
    <location>
        <begin position="18"/>
        <end position="44"/>
    </location>
</feature>
<comment type="caution">
    <text evidence="2">The sequence shown here is derived from an EMBL/GenBank/DDBJ whole genome shotgun (WGS) entry which is preliminary data.</text>
</comment>
<dbReference type="Proteomes" id="UP000604825">
    <property type="component" value="Unassembled WGS sequence"/>
</dbReference>
<evidence type="ECO:0000313" key="3">
    <source>
        <dbReference type="Proteomes" id="UP000604825"/>
    </source>
</evidence>
<protein>
    <submittedName>
        <fullName evidence="2">Uncharacterized protein</fullName>
    </submittedName>
</protein>
<feature type="compositionally biased region" description="Polar residues" evidence="1">
    <location>
        <begin position="26"/>
        <end position="38"/>
    </location>
</feature>
<evidence type="ECO:0000256" key="1">
    <source>
        <dbReference type="SAM" id="MobiDB-lite"/>
    </source>
</evidence>
<dbReference type="EMBL" id="CAJGYO010000004">
    <property type="protein sequence ID" value="CAD6226262.1"/>
    <property type="molecule type" value="Genomic_DNA"/>
</dbReference>
<accession>A0A811NSW2</accession>
<proteinExistence type="predicted"/>
<reference evidence="2" key="1">
    <citation type="submission" date="2020-10" db="EMBL/GenBank/DDBJ databases">
        <authorList>
            <person name="Han B."/>
            <person name="Lu T."/>
            <person name="Zhao Q."/>
            <person name="Huang X."/>
            <person name="Zhao Y."/>
        </authorList>
    </citation>
    <scope>NUCLEOTIDE SEQUENCE</scope>
</reference>
<feature type="compositionally biased region" description="Polar residues" evidence="1">
    <location>
        <begin position="115"/>
        <end position="129"/>
    </location>
</feature>
<organism evidence="2 3">
    <name type="scientific">Miscanthus lutarioriparius</name>
    <dbReference type="NCBI Taxonomy" id="422564"/>
    <lineage>
        <taxon>Eukaryota</taxon>
        <taxon>Viridiplantae</taxon>
        <taxon>Streptophyta</taxon>
        <taxon>Embryophyta</taxon>
        <taxon>Tracheophyta</taxon>
        <taxon>Spermatophyta</taxon>
        <taxon>Magnoliopsida</taxon>
        <taxon>Liliopsida</taxon>
        <taxon>Poales</taxon>
        <taxon>Poaceae</taxon>
        <taxon>PACMAD clade</taxon>
        <taxon>Panicoideae</taxon>
        <taxon>Andropogonodae</taxon>
        <taxon>Andropogoneae</taxon>
        <taxon>Saccharinae</taxon>
        <taxon>Miscanthus</taxon>
    </lineage>
</organism>
<evidence type="ECO:0000313" key="2">
    <source>
        <dbReference type="EMBL" id="CAD6226262.1"/>
    </source>
</evidence>
<sequence length="236" mass="25714">MVQACRLSDASLLPILEEDPRLNRKTPPNRSLSTSSCNPWADSAPTLTTSMEKSELDTRLMTPPYTASLTSTSIPARPQRYATRSRTLRSRTARVAARLRGEKTCEATKPRRVRQSGSELGTRSWTGCRSQGRVCRPGRRAPVVSREGLPGGVPGGDDHGRDEAQVEAHDGGAVRVGQARERVLVEVALTQVQEVADERERPGPRRAPQSGARAPAAVLVGHQVVEEERDGGERRP</sequence>
<gene>
    <name evidence="2" type="ORF">NCGR_LOCUS18134</name>
</gene>
<feature type="compositionally biased region" description="Basic and acidic residues" evidence="1">
    <location>
        <begin position="156"/>
        <end position="171"/>
    </location>
</feature>
<name>A0A811NSW2_9POAL</name>
<keyword evidence="3" id="KW-1185">Reference proteome</keyword>
<feature type="region of interest" description="Disordered" evidence="1">
    <location>
        <begin position="195"/>
        <end position="236"/>
    </location>
</feature>
<dbReference type="AlphaFoldDB" id="A0A811NSW2"/>